<keyword evidence="5" id="KW-1185">Reference proteome</keyword>
<protein>
    <recommendedName>
        <fullName evidence="3">CUB domain-containing protein</fullName>
    </recommendedName>
</protein>
<comment type="caution">
    <text evidence="2">Lacks conserved residue(s) required for the propagation of feature annotation.</text>
</comment>
<dbReference type="InterPro" id="IPR000859">
    <property type="entry name" value="CUB_dom"/>
</dbReference>
<evidence type="ECO:0000313" key="5">
    <source>
        <dbReference type="Proteomes" id="UP000076858"/>
    </source>
</evidence>
<accession>A0A164XY56</accession>
<dbReference type="OrthoDB" id="6365272at2759"/>
<comment type="caution">
    <text evidence="4">The sequence shown here is derived from an EMBL/GenBank/DDBJ whole genome shotgun (WGS) entry which is preliminary data.</text>
</comment>
<name>A0A164XY56_9CRUS</name>
<gene>
    <name evidence="4" type="ORF">APZ42_020003</name>
</gene>
<dbReference type="Proteomes" id="UP000076858">
    <property type="component" value="Unassembled WGS sequence"/>
</dbReference>
<dbReference type="InterPro" id="IPR058698">
    <property type="entry name" value="CUB_metazoa"/>
</dbReference>
<dbReference type="PANTHER" id="PTHR33236:SF5">
    <property type="entry name" value="CUB DOMAIN-CONTAINING PROTEIN"/>
    <property type="match status" value="1"/>
</dbReference>
<dbReference type="PROSITE" id="PS01180">
    <property type="entry name" value="CUB"/>
    <property type="match status" value="1"/>
</dbReference>
<sequence length="568" mass="60568">MFADELTGYIRHPVSEQISDPIRIVFGSTSSVHKKIGMAFKIAIFFTLAVFLNVGQGCETNQVDQLTARQGLDELLKEESYSSANNLWTTPYYYNYQPRTPLPGFANAYEGRTPMNRQQPNYFIKDEDSLPESRLFLGNIATNLIGSSLFNNRFSPANQFRPFANLLNRIPPNTANSRSAFDACTSPAGEAGICTMSSVCSLFAGRPSGSCSLSRVCCVNVVNGCGKTVTLNNTYWQSPAAVSSPSNCALTIKLDAKLTEQSFKPICQIRLDMVSFTTAPPVAGTCADTFQVGGATTMAPTICGVNSGQHMYLNVPSSGVTPSDVQLMFNFAAGAATRSWNIKIAMLPCGADYLAPSECLQYFTSATGRVSSFNWQDAAGAQQLNNQDYNICFRTELVSSQPATQACLSLCQVPNGGDAFSITTPTPGAADMNPLAPAFAATLSAVGTTFFDTSDRPNPVTVAVCLYDFLLITGGRGVDGNVADRYCGNALNPAPLPFLAVNSGGALNSRARGGSIDSVQVCTPVKPFKITYRTDGTEAAVPLNAPTAPLTATADTGNTGFCLDFQQR</sequence>
<evidence type="ECO:0000259" key="3">
    <source>
        <dbReference type="PROSITE" id="PS01180"/>
    </source>
</evidence>
<feature type="domain" description="CUB" evidence="3">
    <location>
        <begin position="359"/>
        <end position="535"/>
    </location>
</feature>
<dbReference type="AlphaFoldDB" id="A0A164XY56"/>
<evidence type="ECO:0000256" key="2">
    <source>
        <dbReference type="PROSITE-ProRule" id="PRU00059"/>
    </source>
</evidence>
<evidence type="ECO:0000256" key="1">
    <source>
        <dbReference type="ARBA" id="ARBA00023157"/>
    </source>
</evidence>
<reference evidence="4 5" key="1">
    <citation type="submission" date="2016-03" db="EMBL/GenBank/DDBJ databases">
        <title>EvidentialGene: Evidence-directed Construction of Genes on Genomes.</title>
        <authorList>
            <person name="Gilbert D.G."/>
            <person name="Choi J.-H."/>
            <person name="Mockaitis K."/>
            <person name="Colbourne J."/>
            <person name="Pfrender M."/>
        </authorList>
    </citation>
    <scope>NUCLEOTIDE SEQUENCE [LARGE SCALE GENOMIC DNA]</scope>
    <source>
        <strain evidence="4 5">Xinb3</strain>
        <tissue evidence="4">Complete organism</tissue>
    </source>
</reference>
<dbReference type="PANTHER" id="PTHR33236">
    <property type="entry name" value="INTRAFLAGELLAR TRANSPORT PROTEIN 122 FAMILY PROTEIN-RELATED"/>
    <property type="match status" value="1"/>
</dbReference>
<dbReference type="EMBL" id="LRGB01000944">
    <property type="protein sequence ID" value="KZS14678.1"/>
    <property type="molecule type" value="Genomic_DNA"/>
</dbReference>
<evidence type="ECO:0000313" key="4">
    <source>
        <dbReference type="EMBL" id="KZS14678.1"/>
    </source>
</evidence>
<proteinExistence type="predicted"/>
<organism evidence="4 5">
    <name type="scientific">Daphnia magna</name>
    <dbReference type="NCBI Taxonomy" id="35525"/>
    <lineage>
        <taxon>Eukaryota</taxon>
        <taxon>Metazoa</taxon>
        <taxon>Ecdysozoa</taxon>
        <taxon>Arthropoda</taxon>
        <taxon>Crustacea</taxon>
        <taxon>Branchiopoda</taxon>
        <taxon>Diplostraca</taxon>
        <taxon>Cladocera</taxon>
        <taxon>Anomopoda</taxon>
        <taxon>Daphniidae</taxon>
        <taxon>Daphnia</taxon>
    </lineage>
</organism>
<dbReference type="Pfam" id="PF26080">
    <property type="entry name" value="CUB_animal"/>
    <property type="match status" value="1"/>
</dbReference>
<keyword evidence="1" id="KW-1015">Disulfide bond</keyword>